<dbReference type="InterPro" id="IPR029048">
    <property type="entry name" value="HSP70_C_sf"/>
</dbReference>
<feature type="region of interest" description="Disordered" evidence="6">
    <location>
        <begin position="522"/>
        <end position="556"/>
    </location>
</feature>
<dbReference type="Gene3D" id="1.25.40.10">
    <property type="entry name" value="Tetratricopeptide repeat domain"/>
    <property type="match status" value="1"/>
</dbReference>
<protein>
    <submittedName>
        <fullName evidence="7">Heat shock protein 70</fullName>
    </submittedName>
</protein>
<feature type="repeat" description="TPR" evidence="5">
    <location>
        <begin position="646"/>
        <end position="679"/>
    </location>
</feature>
<evidence type="ECO:0000256" key="6">
    <source>
        <dbReference type="SAM" id="MobiDB-lite"/>
    </source>
</evidence>
<sequence length="711" mass="74410">MAAPSAAMDAVGLDLGSLKVMAVLPNGELVRNELGGVGVASAVCYSGRERFVGEAGVQNLSANPANSVGAVHGLAGVDYAAWSRERAAPHRAFASSPDAAGHPAVTFTYRGAPLTLSGTVLLGTLLAKVRANLVAAHGAAAALLPAAFVCHPDAPPAQLRAFADAARVAGFPGGGAYAFPAARCAAALYARKHPVAPGAPPRTVVFLDMGSSQTTISIVRFAEDGGGGGSGGGGGEVLASVGAGAGAADFDYDLFDHFRVQVREKYMEDVEPGSKRGARLLRACKRLRELLSTIPEARTTVENLCADADVPLSLSRAELAAVCKSSLDAFAALLHAALAKAGPEVKEQLSSVEVAGGGARMPLIQDIVGALGVPMGYKMDDAALACGAAILGAAAMASGAPPPPPPADASGMSDEQIADAIEAEAKMAAADAELHAIAERKNALEGLLLSMRGALDGARGALLPRDALAPYLDEVDDWLYTDEAAEATLEQMTAKEAEVTARLREMCAGYYAAEEQERKAKEEALEADAARAAAERAADPDAIEEDADRDSRRLKKPERMRLLAKNKEEGNELFQGGNWTAAGARYAKALSHAAKFVDLSPDEQTEVDALKVALYMNLSQVYLKLEKWDMVVANCSHALKIDAKSSKALYRRGYAYFAKKQYDKSEADLDAAFELAPQDAAVLKMRSEVKKKQKMQAKAEKSMWARAFGAS</sequence>
<evidence type="ECO:0000256" key="1">
    <source>
        <dbReference type="ARBA" id="ARBA00022737"/>
    </source>
</evidence>
<dbReference type="Pfam" id="PF07719">
    <property type="entry name" value="TPR_2"/>
    <property type="match status" value="1"/>
</dbReference>
<keyword evidence="3 5" id="KW-0802">TPR repeat</keyword>
<dbReference type="InterPro" id="IPR011990">
    <property type="entry name" value="TPR-like_helical_dom_sf"/>
</dbReference>
<evidence type="ECO:0000256" key="5">
    <source>
        <dbReference type="PROSITE-ProRule" id="PRU00339"/>
    </source>
</evidence>
<dbReference type="SUPFAM" id="SSF53067">
    <property type="entry name" value="Actin-like ATPase domain"/>
    <property type="match status" value="2"/>
</dbReference>
<dbReference type="InterPro" id="IPR019734">
    <property type="entry name" value="TPR_rpt"/>
</dbReference>
<dbReference type="GO" id="GO:0005829">
    <property type="term" value="C:cytosol"/>
    <property type="evidence" value="ECO:0007669"/>
    <property type="project" value="TreeGrafter"/>
</dbReference>
<dbReference type="Gene3D" id="1.20.1270.10">
    <property type="match status" value="1"/>
</dbReference>
<dbReference type="Gene3D" id="3.30.30.30">
    <property type="match status" value="1"/>
</dbReference>
<dbReference type="GO" id="GO:0005524">
    <property type="term" value="F:ATP binding"/>
    <property type="evidence" value="ECO:0007669"/>
    <property type="project" value="UniProtKB-KW"/>
</dbReference>
<evidence type="ECO:0000313" key="7">
    <source>
        <dbReference type="EMBL" id="KAG5192121.1"/>
    </source>
</evidence>
<dbReference type="InterPro" id="IPR043129">
    <property type="entry name" value="ATPase_NBD"/>
</dbReference>
<dbReference type="InterPro" id="IPR013105">
    <property type="entry name" value="TPR_2"/>
</dbReference>
<comment type="caution">
    <text evidence="7">The sequence shown here is derived from an EMBL/GenBank/DDBJ whole genome shotgun (WGS) entry which is preliminary data.</text>
</comment>
<dbReference type="Pfam" id="PF00012">
    <property type="entry name" value="HSP70"/>
    <property type="match status" value="1"/>
</dbReference>
<reference evidence="7" key="1">
    <citation type="submission" date="2021-02" db="EMBL/GenBank/DDBJ databases">
        <title>First Annotated Genome of the Yellow-green Alga Tribonema minus.</title>
        <authorList>
            <person name="Mahan K.M."/>
        </authorList>
    </citation>
    <scope>NUCLEOTIDE SEQUENCE</scope>
    <source>
        <strain evidence="7">UTEX B ZZ1240</strain>
    </source>
</reference>
<dbReference type="PROSITE" id="PS50005">
    <property type="entry name" value="TPR"/>
    <property type="match status" value="1"/>
</dbReference>
<keyword evidence="4" id="KW-0067">ATP-binding</keyword>
<organism evidence="7 8">
    <name type="scientific">Tribonema minus</name>
    <dbReference type="NCBI Taxonomy" id="303371"/>
    <lineage>
        <taxon>Eukaryota</taxon>
        <taxon>Sar</taxon>
        <taxon>Stramenopiles</taxon>
        <taxon>Ochrophyta</taxon>
        <taxon>PX clade</taxon>
        <taxon>Xanthophyceae</taxon>
        <taxon>Tribonematales</taxon>
        <taxon>Tribonemataceae</taxon>
        <taxon>Tribonema</taxon>
    </lineage>
</organism>
<keyword evidence="8" id="KW-1185">Reference proteome</keyword>
<dbReference type="SUPFAM" id="SSF100934">
    <property type="entry name" value="Heat shock protein 70kD (HSP70), C-terminal subdomain"/>
    <property type="match status" value="1"/>
</dbReference>
<evidence type="ECO:0000256" key="4">
    <source>
        <dbReference type="ARBA" id="ARBA00022840"/>
    </source>
</evidence>
<keyword evidence="7" id="KW-0346">Stress response</keyword>
<keyword evidence="2" id="KW-0547">Nucleotide-binding</keyword>
<keyword evidence="1" id="KW-0677">Repeat</keyword>
<gene>
    <name evidence="7" type="ORF">JKP88DRAFT_271216</name>
</gene>
<accession>A0A835ZFU7</accession>
<dbReference type="AlphaFoldDB" id="A0A835ZFU7"/>
<dbReference type="Gene3D" id="3.90.640.10">
    <property type="entry name" value="Actin, Chain A, domain 4"/>
    <property type="match status" value="1"/>
</dbReference>
<dbReference type="Proteomes" id="UP000664859">
    <property type="component" value="Unassembled WGS sequence"/>
</dbReference>
<dbReference type="GO" id="GO:0005634">
    <property type="term" value="C:nucleus"/>
    <property type="evidence" value="ECO:0007669"/>
    <property type="project" value="TreeGrafter"/>
</dbReference>
<dbReference type="Gene3D" id="3.30.420.40">
    <property type="match status" value="2"/>
</dbReference>
<dbReference type="PANTHER" id="PTHR45639:SF28">
    <property type="entry name" value="HEAT SHOCK PROTEIN-LIKE PROTEIN"/>
    <property type="match status" value="1"/>
</dbReference>
<name>A0A835ZFU7_9STRA</name>
<dbReference type="GO" id="GO:0140662">
    <property type="term" value="F:ATP-dependent protein folding chaperone"/>
    <property type="evidence" value="ECO:0007669"/>
    <property type="project" value="InterPro"/>
</dbReference>
<evidence type="ECO:0000256" key="2">
    <source>
        <dbReference type="ARBA" id="ARBA00022741"/>
    </source>
</evidence>
<dbReference type="PANTHER" id="PTHR45639">
    <property type="entry name" value="HSC70CB, ISOFORM G-RELATED"/>
    <property type="match status" value="1"/>
</dbReference>
<dbReference type="EMBL" id="JAFCMP010000010">
    <property type="protein sequence ID" value="KAG5192121.1"/>
    <property type="molecule type" value="Genomic_DNA"/>
</dbReference>
<dbReference type="InterPro" id="IPR013126">
    <property type="entry name" value="Hsp_70_fam"/>
</dbReference>
<evidence type="ECO:0000313" key="8">
    <source>
        <dbReference type="Proteomes" id="UP000664859"/>
    </source>
</evidence>
<dbReference type="OrthoDB" id="434160at2759"/>
<proteinExistence type="predicted"/>
<dbReference type="SMART" id="SM00028">
    <property type="entry name" value="TPR"/>
    <property type="match status" value="2"/>
</dbReference>
<evidence type="ECO:0000256" key="3">
    <source>
        <dbReference type="ARBA" id="ARBA00022803"/>
    </source>
</evidence>
<dbReference type="SUPFAM" id="SSF48452">
    <property type="entry name" value="TPR-like"/>
    <property type="match status" value="1"/>
</dbReference>